<dbReference type="SUPFAM" id="SSF47598">
    <property type="entry name" value="Ribbon-helix-helix"/>
    <property type="match status" value="1"/>
</dbReference>
<feature type="binding site" evidence="7">
    <location>
        <position position="90"/>
    </location>
    <ligand>
        <name>Ni(2+)</name>
        <dbReference type="ChEBI" id="CHEBI:49786"/>
    </ligand>
</feature>
<dbReference type="InterPro" id="IPR027271">
    <property type="entry name" value="Acetolactate_synth/TF_NikR_C"/>
</dbReference>
<proteinExistence type="inferred from homology"/>
<dbReference type="Pfam" id="PF01402">
    <property type="entry name" value="RHH_1"/>
    <property type="match status" value="1"/>
</dbReference>
<dbReference type="InterPro" id="IPR050192">
    <property type="entry name" value="CopG/NikR_regulator"/>
</dbReference>
<evidence type="ECO:0000256" key="1">
    <source>
        <dbReference type="ARBA" id="ARBA00008478"/>
    </source>
</evidence>
<keyword evidence="3 7" id="KW-0479">Metal-binding</keyword>
<keyword evidence="5 7" id="KW-0238">DNA-binding</keyword>
<dbReference type="HAMAP" id="MF_00476">
    <property type="entry name" value="NikR"/>
    <property type="match status" value="1"/>
</dbReference>
<name>A0A553V3C0_9HELI</name>
<dbReference type="GO" id="GO:0010045">
    <property type="term" value="P:response to nickel cation"/>
    <property type="evidence" value="ECO:0007669"/>
    <property type="project" value="InterPro"/>
</dbReference>
<evidence type="ECO:0000259" key="8">
    <source>
        <dbReference type="Pfam" id="PF01402"/>
    </source>
</evidence>
<evidence type="ECO:0000256" key="7">
    <source>
        <dbReference type="HAMAP-Rule" id="MF_00476"/>
    </source>
</evidence>
<dbReference type="InterPro" id="IPR010985">
    <property type="entry name" value="Ribbon_hlx_hlx"/>
</dbReference>
<reference evidence="10 11" key="3">
    <citation type="submission" date="2019-07" db="EMBL/GenBank/DDBJ databases">
        <authorList>
            <person name="Papic B."/>
        </authorList>
    </citation>
    <scope>NUCLEOTIDE SEQUENCE [LARGE SCALE GENOMIC DNA]</scope>
    <source>
        <strain evidence="10 11">L8b</strain>
    </source>
</reference>
<protein>
    <recommendedName>
        <fullName evidence="7">Putative nickel-responsive regulator</fullName>
    </recommendedName>
</protein>
<dbReference type="NCBIfam" id="NF002815">
    <property type="entry name" value="PRK02967.1"/>
    <property type="match status" value="1"/>
</dbReference>
<dbReference type="SUPFAM" id="SSF55021">
    <property type="entry name" value="ACT-like"/>
    <property type="match status" value="1"/>
</dbReference>
<evidence type="ECO:0000256" key="2">
    <source>
        <dbReference type="ARBA" id="ARBA00022596"/>
    </source>
</evidence>
<dbReference type="NCBIfam" id="NF002169">
    <property type="entry name" value="PRK01002.1"/>
    <property type="match status" value="1"/>
</dbReference>
<keyword evidence="6 7" id="KW-0804">Transcription</keyword>
<dbReference type="AlphaFoldDB" id="A0A553V3C0"/>
<dbReference type="PANTHER" id="PTHR34719">
    <property type="entry name" value="NICKEL-RESPONSIVE REGULATOR"/>
    <property type="match status" value="1"/>
</dbReference>
<dbReference type="CDD" id="cd22231">
    <property type="entry name" value="RHH_NikR_HicB-like"/>
    <property type="match status" value="1"/>
</dbReference>
<feature type="binding site" evidence="7">
    <location>
        <position position="109"/>
    </location>
    <ligand>
        <name>Ni(2+)</name>
        <dbReference type="ChEBI" id="CHEBI:49786"/>
    </ligand>
</feature>
<evidence type="ECO:0000256" key="4">
    <source>
        <dbReference type="ARBA" id="ARBA00023015"/>
    </source>
</evidence>
<dbReference type="EMBL" id="VKGC01000001">
    <property type="protein sequence ID" value="TSA86988.1"/>
    <property type="molecule type" value="Genomic_DNA"/>
</dbReference>
<comment type="similarity">
    <text evidence="1 7">Belongs to the transcriptional regulatory CopG/NikR family.</text>
</comment>
<comment type="caution">
    <text evidence="10">The sequence shown here is derived from an EMBL/GenBank/DDBJ whole genome shotgun (WGS) entry which is preliminary data.</text>
</comment>
<dbReference type="InterPro" id="IPR014864">
    <property type="entry name" value="TF_NikR_Ni-bd_C"/>
</dbReference>
<feature type="domain" description="Transcription factor NikR nickel binding C-terminal" evidence="9">
    <location>
        <begin position="67"/>
        <end position="141"/>
    </location>
</feature>
<dbReference type="InterPro" id="IPR022988">
    <property type="entry name" value="Ni_resp_reg_NikR"/>
</dbReference>
<evidence type="ECO:0000313" key="11">
    <source>
        <dbReference type="Proteomes" id="UP000319322"/>
    </source>
</evidence>
<reference evidence="11" key="2">
    <citation type="submission" date="2019-07" db="EMBL/GenBank/DDBJ databases">
        <title>Helicobacter labacensis sp. nov., Helicobacter mehlei sp. nov. and Helicobacter vulpis sp. nov., isolated from gastric mucosa of red fox (Vulpis vulpis).</title>
        <authorList>
            <person name="Papic B."/>
        </authorList>
    </citation>
    <scope>NUCLEOTIDE SEQUENCE [LARGE SCALE GENOMIC DNA]</scope>
    <source>
        <strain evidence="11">L8b</strain>
    </source>
</reference>
<comment type="cofactor">
    <cofactor evidence="7">
        <name>Ni(2+)</name>
        <dbReference type="ChEBI" id="CHEBI:49786"/>
    </cofactor>
    <text evidence="7">Binds 1 nickel ion per subunit.</text>
</comment>
<evidence type="ECO:0000256" key="3">
    <source>
        <dbReference type="ARBA" id="ARBA00022723"/>
    </source>
</evidence>
<keyword evidence="2 7" id="KW-0533">Nickel</keyword>
<evidence type="ECO:0000313" key="10">
    <source>
        <dbReference type="EMBL" id="TSA86988.1"/>
    </source>
</evidence>
<dbReference type="Proteomes" id="UP000319322">
    <property type="component" value="Unassembled WGS sequence"/>
</dbReference>
<organism evidence="10 11">
    <name type="scientific">Helicobacter mehlei</name>
    <dbReference type="NCBI Taxonomy" id="2316080"/>
    <lineage>
        <taxon>Bacteria</taxon>
        <taxon>Pseudomonadati</taxon>
        <taxon>Campylobacterota</taxon>
        <taxon>Epsilonproteobacteria</taxon>
        <taxon>Campylobacterales</taxon>
        <taxon>Helicobacteraceae</taxon>
        <taxon>Helicobacter</taxon>
    </lineage>
</organism>
<dbReference type="NCBIfam" id="NF001884">
    <property type="entry name" value="PRK00630.1"/>
    <property type="match status" value="1"/>
</dbReference>
<evidence type="ECO:0000256" key="5">
    <source>
        <dbReference type="ARBA" id="ARBA00023125"/>
    </source>
</evidence>
<dbReference type="RefSeq" id="WP_006016853.1">
    <property type="nucleotide sequence ID" value="NZ_QXQP01000003.1"/>
</dbReference>
<feature type="binding site" evidence="7">
    <location>
        <position position="103"/>
    </location>
    <ligand>
        <name>Ni(2+)</name>
        <dbReference type="ChEBI" id="CHEBI:49786"/>
    </ligand>
</feature>
<dbReference type="GO" id="GO:0016151">
    <property type="term" value="F:nickel cation binding"/>
    <property type="evidence" value="ECO:0007669"/>
    <property type="project" value="UniProtKB-UniRule"/>
</dbReference>
<evidence type="ECO:0000256" key="6">
    <source>
        <dbReference type="ARBA" id="ARBA00023163"/>
    </source>
</evidence>
<comment type="function">
    <text evidence="7">Transcriptional regulator.</text>
</comment>
<evidence type="ECO:0000259" key="9">
    <source>
        <dbReference type="Pfam" id="PF08753"/>
    </source>
</evidence>
<dbReference type="OrthoDB" id="9806294at2"/>
<keyword evidence="4 7" id="KW-0805">Transcription regulation</keyword>
<gene>
    <name evidence="10" type="primary">nikR</name>
    <name evidence="10" type="ORF">FNE76_00540</name>
</gene>
<dbReference type="InterPro" id="IPR013321">
    <property type="entry name" value="Arc_rbn_hlx_hlx"/>
</dbReference>
<dbReference type="PANTHER" id="PTHR34719:SF2">
    <property type="entry name" value="NICKEL-RESPONSIVE REGULATOR"/>
    <property type="match status" value="1"/>
</dbReference>
<keyword evidence="11" id="KW-1185">Reference proteome</keyword>
<dbReference type="Pfam" id="PF08753">
    <property type="entry name" value="NikR_C"/>
    <property type="match status" value="1"/>
</dbReference>
<dbReference type="Gene3D" id="3.30.70.1150">
    <property type="entry name" value="ACT-like. Chain A, domain 2"/>
    <property type="match status" value="1"/>
</dbReference>
<dbReference type="GO" id="GO:0003677">
    <property type="term" value="F:DNA binding"/>
    <property type="evidence" value="ECO:0007669"/>
    <property type="project" value="UniProtKB-KW"/>
</dbReference>
<feature type="binding site" evidence="7">
    <location>
        <position position="101"/>
    </location>
    <ligand>
        <name>Ni(2+)</name>
        <dbReference type="ChEBI" id="CHEBI:49786"/>
    </ligand>
</feature>
<dbReference type="InterPro" id="IPR002145">
    <property type="entry name" value="CopG"/>
</dbReference>
<sequence length="150" mass="17415">MENRDDTIIRFSVSLQQNLLDELDNRIIKNGYSSRSELVRDMIRERLVEDSWSKDEMLPEMENGLTVAVLVIIYDHHQRELNQKIIDIQHESHISILCTTHVHLNQNNCLETIILRGRPSQIMHLHLEIGGLKGVKFSKLTKASSFKQNS</sequence>
<dbReference type="InterPro" id="IPR045865">
    <property type="entry name" value="ACT-like_dom_sf"/>
</dbReference>
<reference evidence="10 11" key="1">
    <citation type="submission" date="2019-07" db="EMBL/GenBank/DDBJ databases">
        <title>Helicobacter labacensis sp. nov., Helicobacter mehlei sp. nov. and Helicobacter vulpis sp. nov., isolated from gastric mucosa of red fox (Vulpis vulpis).</title>
        <authorList>
            <person name="Kusar D."/>
            <person name="Gruntar I."/>
            <person name="Pate M."/>
            <person name="Zajc U."/>
            <person name="Ocepek M."/>
        </authorList>
    </citation>
    <scope>NUCLEOTIDE SEQUENCE [LARGE SCALE GENOMIC DNA]</scope>
    <source>
        <strain evidence="10 11">L8b</strain>
    </source>
</reference>
<dbReference type="NCBIfam" id="NF003381">
    <property type="entry name" value="PRK04460.1"/>
    <property type="match status" value="1"/>
</dbReference>
<feature type="domain" description="Ribbon-helix-helix protein CopG" evidence="8">
    <location>
        <begin position="10"/>
        <end position="48"/>
    </location>
</feature>
<dbReference type="GO" id="GO:0003700">
    <property type="term" value="F:DNA-binding transcription factor activity"/>
    <property type="evidence" value="ECO:0007669"/>
    <property type="project" value="UniProtKB-UniRule"/>
</dbReference>
<dbReference type="GeneID" id="64361168"/>
<accession>A0A553V3C0</accession>
<dbReference type="FunFam" id="1.10.1220.10:FF:000010">
    <property type="entry name" value="Putative nickel-responsive regulator"/>
    <property type="match status" value="1"/>
</dbReference>
<dbReference type="Gene3D" id="1.10.1220.10">
    <property type="entry name" value="Met repressor-like"/>
    <property type="match status" value="1"/>
</dbReference>